<dbReference type="Proteomes" id="UP001282284">
    <property type="component" value="Unassembled WGS sequence"/>
</dbReference>
<evidence type="ECO:0000313" key="2">
    <source>
        <dbReference type="Proteomes" id="UP001282284"/>
    </source>
</evidence>
<proteinExistence type="predicted"/>
<dbReference type="EMBL" id="JAUBDI010000002">
    <property type="protein sequence ID" value="MDW0112149.1"/>
    <property type="molecule type" value="Genomic_DNA"/>
</dbReference>
<gene>
    <name evidence="1" type="ORF">QT711_03060</name>
</gene>
<name>A0ABU4G5C8_9BACL</name>
<evidence type="ECO:0000313" key="1">
    <source>
        <dbReference type="EMBL" id="MDW0112149.1"/>
    </source>
</evidence>
<accession>A0ABU4G5C8</accession>
<comment type="caution">
    <text evidence="1">The sequence shown here is derived from an EMBL/GenBank/DDBJ whole genome shotgun (WGS) entry which is preliminary data.</text>
</comment>
<sequence length="76" mass="8951">MKSREICPVSFNLKDEYERELFEFAKQPENGRFSLFIKRLIAEERSRREAPIIPQAPVQVMKVDHEDNKQAAKGFL</sequence>
<organism evidence="1 2">
    <name type="scientific">Sporosarcina saromensis</name>
    <dbReference type="NCBI Taxonomy" id="359365"/>
    <lineage>
        <taxon>Bacteria</taxon>
        <taxon>Bacillati</taxon>
        <taxon>Bacillota</taxon>
        <taxon>Bacilli</taxon>
        <taxon>Bacillales</taxon>
        <taxon>Caryophanaceae</taxon>
        <taxon>Sporosarcina</taxon>
    </lineage>
</organism>
<reference evidence="1 2" key="1">
    <citation type="submission" date="2023-06" db="EMBL/GenBank/DDBJ databases">
        <title>Sporosarcina sp. nov., isolated from Korean traditional fermented seafood 'Jeotgal'.</title>
        <authorList>
            <person name="Yang A.I."/>
            <person name="Shin N.-R."/>
        </authorList>
    </citation>
    <scope>NUCLEOTIDE SEQUENCE [LARGE SCALE GENOMIC DNA]</scope>
    <source>
        <strain evidence="1 2">KCTC13119</strain>
    </source>
</reference>
<dbReference type="RefSeq" id="WP_317942044.1">
    <property type="nucleotide sequence ID" value="NZ_JAUBDI010000002.1"/>
</dbReference>
<protein>
    <submittedName>
        <fullName evidence="1">Uncharacterized protein</fullName>
    </submittedName>
</protein>
<keyword evidence="2" id="KW-1185">Reference proteome</keyword>